<evidence type="ECO:0000256" key="2">
    <source>
        <dbReference type="ARBA" id="ARBA00022737"/>
    </source>
</evidence>
<dbReference type="PROSITE" id="PS51375">
    <property type="entry name" value="PPR"/>
    <property type="match status" value="1"/>
</dbReference>
<dbReference type="InterPro" id="IPR002885">
    <property type="entry name" value="PPR_rpt"/>
</dbReference>
<evidence type="ECO:0000313" key="4">
    <source>
        <dbReference type="EMBL" id="MED6154658.1"/>
    </source>
</evidence>
<dbReference type="Pfam" id="PF13041">
    <property type="entry name" value="PPR_2"/>
    <property type="match status" value="1"/>
</dbReference>
<evidence type="ECO:0000256" key="1">
    <source>
        <dbReference type="ARBA" id="ARBA00007626"/>
    </source>
</evidence>
<gene>
    <name evidence="4" type="ORF">PIB30_114704</name>
</gene>
<comment type="caution">
    <text evidence="4">The sequence shown here is derived from an EMBL/GenBank/DDBJ whole genome shotgun (WGS) entry which is preliminary data.</text>
</comment>
<keyword evidence="5" id="KW-1185">Reference proteome</keyword>
<accession>A0ABU6U363</accession>
<protein>
    <recommendedName>
        <fullName evidence="6">Pentatricopeptide repeat-containing protein</fullName>
    </recommendedName>
</protein>
<dbReference type="NCBIfam" id="TIGR00756">
    <property type="entry name" value="PPR"/>
    <property type="match status" value="2"/>
</dbReference>
<keyword evidence="2" id="KW-0677">Repeat</keyword>
<evidence type="ECO:0000256" key="3">
    <source>
        <dbReference type="PROSITE-ProRule" id="PRU00708"/>
    </source>
</evidence>
<evidence type="ECO:0000313" key="5">
    <source>
        <dbReference type="Proteomes" id="UP001341840"/>
    </source>
</evidence>
<comment type="similarity">
    <text evidence="1">Belongs to the PPR family. P subfamily.</text>
</comment>
<feature type="repeat" description="PPR" evidence="3">
    <location>
        <begin position="27"/>
        <end position="61"/>
    </location>
</feature>
<dbReference type="InterPro" id="IPR011990">
    <property type="entry name" value="TPR-like_helical_dom_sf"/>
</dbReference>
<evidence type="ECO:0008006" key="6">
    <source>
        <dbReference type="Google" id="ProtNLM"/>
    </source>
</evidence>
<dbReference type="Pfam" id="PF01535">
    <property type="entry name" value="PPR"/>
    <property type="match status" value="1"/>
</dbReference>
<dbReference type="Gene3D" id="1.25.40.10">
    <property type="entry name" value="Tetratricopeptide repeat domain"/>
    <property type="match status" value="1"/>
</dbReference>
<organism evidence="4 5">
    <name type="scientific">Stylosanthes scabra</name>
    <dbReference type="NCBI Taxonomy" id="79078"/>
    <lineage>
        <taxon>Eukaryota</taxon>
        <taxon>Viridiplantae</taxon>
        <taxon>Streptophyta</taxon>
        <taxon>Embryophyta</taxon>
        <taxon>Tracheophyta</taxon>
        <taxon>Spermatophyta</taxon>
        <taxon>Magnoliopsida</taxon>
        <taxon>eudicotyledons</taxon>
        <taxon>Gunneridae</taxon>
        <taxon>Pentapetalae</taxon>
        <taxon>rosids</taxon>
        <taxon>fabids</taxon>
        <taxon>Fabales</taxon>
        <taxon>Fabaceae</taxon>
        <taxon>Papilionoideae</taxon>
        <taxon>50 kb inversion clade</taxon>
        <taxon>dalbergioids sensu lato</taxon>
        <taxon>Dalbergieae</taxon>
        <taxon>Pterocarpus clade</taxon>
        <taxon>Stylosanthes</taxon>
    </lineage>
</organism>
<dbReference type="PANTHER" id="PTHR47941">
    <property type="entry name" value="PENTATRICOPEPTIDE REPEAT-CONTAINING PROTEIN 3, MITOCHONDRIAL"/>
    <property type="match status" value="1"/>
</dbReference>
<proteinExistence type="inferred from homology"/>
<dbReference type="EMBL" id="JASCZI010101489">
    <property type="protein sequence ID" value="MED6154658.1"/>
    <property type="molecule type" value="Genomic_DNA"/>
</dbReference>
<name>A0ABU6U363_9FABA</name>
<dbReference type="Proteomes" id="UP001341840">
    <property type="component" value="Unassembled WGS sequence"/>
</dbReference>
<sequence length="78" mass="9008">MSLCRKGMPHEARTLLYRMLEKGFPINKVSYTLILDAYLKMNELDEALFLWTEMKERGIYPDAVAFTALIDGFSKADD</sequence>
<reference evidence="4 5" key="1">
    <citation type="journal article" date="2023" name="Plants (Basel)">
        <title>Bridging the Gap: Combining Genomics and Transcriptomics Approaches to Understand Stylosanthes scabra, an Orphan Legume from the Brazilian Caatinga.</title>
        <authorList>
            <person name="Ferreira-Neto J.R.C."/>
            <person name="da Silva M.D."/>
            <person name="Binneck E."/>
            <person name="de Melo N.F."/>
            <person name="da Silva R.H."/>
            <person name="de Melo A.L.T.M."/>
            <person name="Pandolfi V."/>
            <person name="Bustamante F.O."/>
            <person name="Brasileiro-Vidal A.C."/>
            <person name="Benko-Iseppon A.M."/>
        </authorList>
    </citation>
    <scope>NUCLEOTIDE SEQUENCE [LARGE SCALE GENOMIC DNA]</scope>
    <source>
        <tissue evidence="4">Leaves</tissue>
    </source>
</reference>